<protein>
    <submittedName>
        <fullName evidence="2">Uncharacterized protein</fullName>
    </submittedName>
</protein>
<evidence type="ECO:0000256" key="1">
    <source>
        <dbReference type="SAM" id="Phobius"/>
    </source>
</evidence>
<proteinExistence type="predicted"/>
<dbReference type="RefSeq" id="WP_237466762.1">
    <property type="nucleotide sequence ID" value="NZ_CAKLDI010000001.1"/>
</dbReference>
<keyword evidence="1" id="KW-0472">Membrane</keyword>
<comment type="caution">
    <text evidence="2">The sequence shown here is derived from an EMBL/GenBank/DDBJ whole genome shotgun (WGS) entry which is preliminary data.</text>
</comment>
<name>A0ABM8ZVG0_9VIBR</name>
<dbReference type="Proteomes" id="UP000838672">
    <property type="component" value="Unassembled WGS sequence"/>
</dbReference>
<sequence>MEELAHAAQLEPMAISGYLGCLIILLIAYPFCIVALAILADGERQRMRWQKYFNWIYLITTLTLLVLHLNIYVEYGGALRQWLEQQETIHTSSRR</sequence>
<evidence type="ECO:0000313" key="3">
    <source>
        <dbReference type="Proteomes" id="UP000838672"/>
    </source>
</evidence>
<dbReference type="EMBL" id="CAKLDI010000001">
    <property type="protein sequence ID" value="CAH0534299.1"/>
    <property type="molecule type" value="Genomic_DNA"/>
</dbReference>
<keyword evidence="1" id="KW-1133">Transmembrane helix</keyword>
<gene>
    <name evidence="2" type="ORF">VST7929_02215</name>
</gene>
<accession>A0ABM8ZVG0</accession>
<keyword evidence="1" id="KW-0812">Transmembrane</keyword>
<evidence type="ECO:0000313" key="2">
    <source>
        <dbReference type="EMBL" id="CAH0534299.1"/>
    </source>
</evidence>
<reference evidence="2" key="1">
    <citation type="submission" date="2021-11" db="EMBL/GenBank/DDBJ databases">
        <authorList>
            <person name="Rodrigo-Torres L."/>
            <person name="Arahal R. D."/>
            <person name="Lucena T."/>
        </authorList>
    </citation>
    <scope>NUCLEOTIDE SEQUENCE</scope>
    <source>
        <strain evidence="2">CECT 7929</strain>
    </source>
</reference>
<feature type="transmembrane region" description="Helical" evidence="1">
    <location>
        <begin position="52"/>
        <end position="73"/>
    </location>
</feature>
<feature type="transmembrane region" description="Helical" evidence="1">
    <location>
        <begin position="15"/>
        <end position="40"/>
    </location>
</feature>
<organism evidence="2 3">
    <name type="scientific">Vibrio stylophorae</name>
    <dbReference type="NCBI Taxonomy" id="659351"/>
    <lineage>
        <taxon>Bacteria</taxon>
        <taxon>Pseudomonadati</taxon>
        <taxon>Pseudomonadota</taxon>
        <taxon>Gammaproteobacteria</taxon>
        <taxon>Vibrionales</taxon>
        <taxon>Vibrionaceae</taxon>
        <taxon>Vibrio</taxon>
    </lineage>
</organism>
<keyword evidence="3" id="KW-1185">Reference proteome</keyword>